<dbReference type="PANTHER" id="PTHR42684">
    <property type="entry name" value="ADENOSYLMETHIONINE-8-AMINO-7-OXONONANOATE AMINOTRANSFERASE"/>
    <property type="match status" value="1"/>
</dbReference>
<dbReference type="AlphaFoldDB" id="A0A9X1P2Q9"/>
<dbReference type="Pfam" id="PF00202">
    <property type="entry name" value="Aminotran_3"/>
    <property type="match status" value="1"/>
</dbReference>
<evidence type="ECO:0000313" key="8">
    <source>
        <dbReference type="Proteomes" id="UP001139035"/>
    </source>
</evidence>
<evidence type="ECO:0000256" key="6">
    <source>
        <dbReference type="RuleBase" id="RU003560"/>
    </source>
</evidence>
<comment type="similarity">
    <text evidence="2 6">Belongs to the class-III pyridoxal-phosphate-dependent aminotransferase family.</text>
</comment>
<dbReference type="InterPro" id="IPR015421">
    <property type="entry name" value="PyrdxlP-dep_Trfase_major"/>
</dbReference>
<dbReference type="CDD" id="cd00610">
    <property type="entry name" value="OAT_like"/>
    <property type="match status" value="1"/>
</dbReference>
<keyword evidence="8" id="KW-1185">Reference proteome</keyword>
<organism evidence="7 8">
    <name type="scientific">Jiella avicenniae</name>
    <dbReference type="NCBI Taxonomy" id="2907202"/>
    <lineage>
        <taxon>Bacteria</taxon>
        <taxon>Pseudomonadati</taxon>
        <taxon>Pseudomonadota</taxon>
        <taxon>Alphaproteobacteria</taxon>
        <taxon>Hyphomicrobiales</taxon>
        <taxon>Aurantimonadaceae</taxon>
        <taxon>Jiella</taxon>
    </lineage>
</organism>
<proteinExistence type="inferred from homology"/>
<dbReference type="InterPro" id="IPR049704">
    <property type="entry name" value="Aminotrans_3_PPA_site"/>
</dbReference>
<sequence>MSDIPNSIEARDRAYQLHPLVDLRRHETTGSLVIDRGEGVYVFDTDGKRYFEGLAGLWSVALGFGEKRLGEVAKAQMDKLPYYHIFSHKTHGPSVELAEKLIQIAPVPMSKVHFTSSGSEANDLVVKLCWYRSNALGKPDKKKIIGRIKGYHGVTIAAGSITGLARNHASFDLPLDRMKHTACPDYGSMALPGESEAEFSLRMADDLEKLILEEGPDTIAAFFGEPVMGSGGVYVPPENYWQEIQRVLRKYDVLLVADEVITGFGRTGNMFGSTTFGIEPDVMVVSKQMASSYMPIAAILMNEGFYAPIADESARIGVFGHGYTASGHPVATAVSLENIKIIEERDLVGNCRRLSPRFLAHLDDLARHPKVKLRRGIGLIGALELHPDGEPGRAGAAMASAALEEGVIGRSVGDAFCLCPPLIITADEIDAMFAAVGRALDRLG</sequence>
<dbReference type="Gene3D" id="3.90.1150.10">
    <property type="entry name" value="Aspartate Aminotransferase, domain 1"/>
    <property type="match status" value="1"/>
</dbReference>
<gene>
    <name evidence="7" type="ORF">LZD57_15715</name>
</gene>
<dbReference type="InterPro" id="IPR015424">
    <property type="entry name" value="PyrdxlP-dep_Trfase"/>
</dbReference>
<dbReference type="Gene3D" id="3.40.640.10">
    <property type="entry name" value="Type I PLP-dependent aspartate aminotransferase-like (Major domain)"/>
    <property type="match status" value="1"/>
</dbReference>
<dbReference type="SUPFAM" id="SSF53383">
    <property type="entry name" value="PLP-dependent transferases"/>
    <property type="match status" value="1"/>
</dbReference>
<comment type="cofactor">
    <cofactor evidence="1">
        <name>pyridoxal 5'-phosphate</name>
        <dbReference type="ChEBI" id="CHEBI:597326"/>
    </cofactor>
</comment>
<evidence type="ECO:0000256" key="2">
    <source>
        <dbReference type="ARBA" id="ARBA00008954"/>
    </source>
</evidence>
<dbReference type="FunFam" id="3.40.640.10:FF:000014">
    <property type="entry name" value="Adenosylmethionine-8-amino-7-oxononanoate aminotransferase, probable"/>
    <property type="match status" value="1"/>
</dbReference>
<evidence type="ECO:0000256" key="1">
    <source>
        <dbReference type="ARBA" id="ARBA00001933"/>
    </source>
</evidence>
<evidence type="ECO:0000256" key="4">
    <source>
        <dbReference type="ARBA" id="ARBA00022679"/>
    </source>
</evidence>
<dbReference type="EMBL" id="JAJUWU010000016">
    <property type="protein sequence ID" value="MCE7029438.1"/>
    <property type="molecule type" value="Genomic_DNA"/>
</dbReference>
<dbReference type="PROSITE" id="PS00600">
    <property type="entry name" value="AA_TRANSFER_CLASS_3"/>
    <property type="match status" value="1"/>
</dbReference>
<accession>A0A9X1P2Q9</accession>
<dbReference type="GO" id="GO:0009448">
    <property type="term" value="P:gamma-aminobutyric acid metabolic process"/>
    <property type="evidence" value="ECO:0007669"/>
    <property type="project" value="TreeGrafter"/>
</dbReference>
<dbReference type="InterPro" id="IPR015422">
    <property type="entry name" value="PyrdxlP-dep_Trfase_small"/>
</dbReference>
<name>A0A9X1P2Q9_9HYPH</name>
<dbReference type="GO" id="GO:0009102">
    <property type="term" value="P:biotin biosynthetic process"/>
    <property type="evidence" value="ECO:0007669"/>
    <property type="project" value="TreeGrafter"/>
</dbReference>
<keyword evidence="4" id="KW-0808">Transferase</keyword>
<dbReference type="GO" id="GO:0030170">
    <property type="term" value="F:pyridoxal phosphate binding"/>
    <property type="evidence" value="ECO:0007669"/>
    <property type="project" value="InterPro"/>
</dbReference>
<comment type="caution">
    <text evidence="7">The sequence shown here is derived from an EMBL/GenBank/DDBJ whole genome shotgun (WGS) entry which is preliminary data.</text>
</comment>
<evidence type="ECO:0000256" key="5">
    <source>
        <dbReference type="ARBA" id="ARBA00022898"/>
    </source>
</evidence>
<keyword evidence="5 6" id="KW-0663">Pyridoxal phosphate</keyword>
<dbReference type="PANTHER" id="PTHR42684:SF3">
    <property type="entry name" value="ADENOSYLMETHIONINE-8-AMINO-7-OXONONANOATE AMINOTRANSFERASE"/>
    <property type="match status" value="1"/>
</dbReference>
<dbReference type="PIRSF" id="PIRSF000521">
    <property type="entry name" value="Transaminase_4ab_Lys_Orn"/>
    <property type="match status" value="1"/>
</dbReference>
<keyword evidence="3 7" id="KW-0032">Aminotransferase</keyword>
<evidence type="ECO:0000313" key="7">
    <source>
        <dbReference type="EMBL" id="MCE7029438.1"/>
    </source>
</evidence>
<dbReference type="NCBIfam" id="NF004767">
    <property type="entry name" value="PRK06105.1"/>
    <property type="match status" value="1"/>
</dbReference>
<dbReference type="RefSeq" id="WP_233720432.1">
    <property type="nucleotide sequence ID" value="NZ_JAJUWU010000016.1"/>
</dbReference>
<reference evidence="7" key="1">
    <citation type="submission" date="2022-01" db="EMBL/GenBank/DDBJ databases">
        <title>Jiella avicenniae sp. nov., a novel endophytic bacterium isolated from bark of Avicennia marina.</title>
        <authorList>
            <person name="Tuo L."/>
        </authorList>
    </citation>
    <scope>NUCLEOTIDE SEQUENCE</scope>
    <source>
        <strain evidence="7">CBK1P-4</strain>
    </source>
</reference>
<evidence type="ECO:0000256" key="3">
    <source>
        <dbReference type="ARBA" id="ARBA00022576"/>
    </source>
</evidence>
<dbReference type="Proteomes" id="UP001139035">
    <property type="component" value="Unassembled WGS sequence"/>
</dbReference>
<dbReference type="GO" id="GO:0004015">
    <property type="term" value="F:adenosylmethionine-8-amino-7-oxononanoate transaminase activity"/>
    <property type="evidence" value="ECO:0007669"/>
    <property type="project" value="TreeGrafter"/>
</dbReference>
<dbReference type="InterPro" id="IPR005814">
    <property type="entry name" value="Aminotrans_3"/>
</dbReference>
<protein>
    <submittedName>
        <fullName evidence="7">Aspartate aminotransferase family protein</fullName>
    </submittedName>
</protein>